<evidence type="ECO:0000313" key="4">
    <source>
        <dbReference type="Proteomes" id="UP000762676"/>
    </source>
</evidence>
<dbReference type="Proteomes" id="UP000762676">
    <property type="component" value="Unassembled WGS sequence"/>
</dbReference>
<proteinExistence type="predicted"/>
<dbReference type="InterPro" id="IPR016186">
    <property type="entry name" value="C-type_lectin-like/link_sf"/>
</dbReference>
<dbReference type="Gene3D" id="3.10.100.10">
    <property type="entry name" value="Mannose-Binding Protein A, subunit A"/>
    <property type="match status" value="1"/>
</dbReference>
<accession>A0AAV4HGN9</accession>
<gene>
    <name evidence="3" type="ORF">ElyMa_004447300</name>
</gene>
<keyword evidence="1" id="KW-1133">Transmembrane helix</keyword>
<feature type="transmembrane region" description="Helical" evidence="1">
    <location>
        <begin position="6"/>
        <end position="27"/>
    </location>
</feature>
<name>A0AAV4HGN9_9GAST</name>
<evidence type="ECO:0000313" key="3">
    <source>
        <dbReference type="EMBL" id="GFR96213.1"/>
    </source>
</evidence>
<dbReference type="PROSITE" id="PS50041">
    <property type="entry name" value="C_TYPE_LECTIN_2"/>
    <property type="match status" value="1"/>
</dbReference>
<dbReference type="Pfam" id="PF00059">
    <property type="entry name" value="Lectin_C"/>
    <property type="match status" value="1"/>
</dbReference>
<reference evidence="3 4" key="1">
    <citation type="journal article" date="2021" name="Elife">
        <title>Chloroplast acquisition without the gene transfer in kleptoplastic sea slugs, Plakobranchus ocellatus.</title>
        <authorList>
            <person name="Maeda T."/>
            <person name="Takahashi S."/>
            <person name="Yoshida T."/>
            <person name="Shimamura S."/>
            <person name="Takaki Y."/>
            <person name="Nagai Y."/>
            <person name="Toyoda A."/>
            <person name="Suzuki Y."/>
            <person name="Arimoto A."/>
            <person name="Ishii H."/>
            <person name="Satoh N."/>
            <person name="Nishiyama T."/>
            <person name="Hasebe M."/>
            <person name="Maruyama T."/>
            <person name="Minagawa J."/>
            <person name="Obokata J."/>
            <person name="Shigenobu S."/>
        </authorList>
    </citation>
    <scope>NUCLEOTIDE SEQUENCE [LARGE SCALE GENOMIC DNA]</scope>
</reference>
<comment type="caution">
    <text evidence="3">The sequence shown here is derived from an EMBL/GenBank/DDBJ whole genome shotgun (WGS) entry which is preliminary data.</text>
</comment>
<dbReference type="AlphaFoldDB" id="A0AAV4HGN9"/>
<keyword evidence="1" id="KW-0812">Transmembrane</keyword>
<protein>
    <recommendedName>
        <fullName evidence="2">C-type lectin domain-containing protein</fullName>
    </recommendedName>
</protein>
<dbReference type="EMBL" id="BMAT01008983">
    <property type="protein sequence ID" value="GFR96213.1"/>
    <property type="molecule type" value="Genomic_DNA"/>
</dbReference>
<sequence>MREIVLIPLLLEVHLINIVVVASSFYFKKDTHKLCLKARLSAPWKSHDKFACLAECKKRFRDRCTNFIFNNETLTCSPVHPLSHDRVTLASQPGDVLYTQDHQRALSCDTAAGFRFRQACGAAACVLVRYSKVVFSAANDKCLRKNASLYMPDTFERFALLQTLVYATTWIGMVKSHNDSVLWLNGSRVDSDFFHFFWKDGQFSPQNEAEDCFVFQVANGIISDLHDYPCSWHWRYVCEQSY</sequence>
<dbReference type="InterPro" id="IPR001304">
    <property type="entry name" value="C-type_lectin-like"/>
</dbReference>
<feature type="domain" description="C-type lectin" evidence="2">
    <location>
        <begin position="121"/>
        <end position="239"/>
    </location>
</feature>
<dbReference type="CDD" id="cd00037">
    <property type="entry name" value="CLECT"/>
    <property type="match status" value="1"/>
</dbReference>
<evidence type="ECO:0000259" key="2">
    <source>
        <dbReference type="PROSITE" id="PS50041"/>
    </source>
</evidence>
<dbReference type="SUPFAM" id="SSF56436">
    <property type="entry name" value="C-type lectin-like"/>
    <property type="match status" value="1"/>
</dbReference>
<evidence type="ECO:0000256" key="1">
    <source>
        <dbReference type="SAM" id="Phobius"/>
    </source>
</evidence>
<dbReference type="InterPro" id="IPR016187">
    <property type="entry name" value="CTDL_fold"/>
</dbReference>
<keyword evidence="1" id="KW-0472">Membrane</keyword>
<keyword evidence="4" id="KW-1185">Reference proteome</keyword>
<dbReference type="SMART" id="SM00034">
    <property type="entry name" value="CLECT"/>
    <property type="match status" value="1"/>
</dbReference>
<organism evidence="3 4">
    <name type="scientific">Elysia marginata</name>
    <dbReference type="NCBI Taxonomy" id="1093978"/>
    <lineage>
        <taxon>Eukaryota</taxon>
        <taxon>Metazoa</taxon>
        <taxon>Spiralia</taxon>
        <taxon>Lophotrochozoa</taxon>
        <taxon>Mollusca</taxon>
        <taxon>Gastropoda</taxon>
        <taxon>Heterobranchia</taxon>
        <taxon>Euthyneura</taxon>
        <taxon>Panpulmonata</taxon>
        <taxon>Sacoglossa</taxon>
        <taxon>Placobranchoidea</taxon>
        <taxon>Plakobranchidae</taxon>
        <taxon>Elysia</taxon>
    </lineage>
</organism>